<keyword evidence="2" id="KW-1185">Reference proteome</keyword>
<gene>
    <name evidence="1" type="ORF">RIF25_08065</name>
</gene>
<dbReference type="RefSeq" id="WP_322878034.1">
    <property type="nucleotide sequence ID" value="NZ_JAVMIP010000006.1"/>
</dbReference>
<protein>
    <submittedName>
        <fullName evidence="1">Uncharacterized protein</fullName>
    </submittedName>
</protein>
<dbReference type="Proteomes" id="UP001268256">
    <property type="component" value="Unassembled WGS sequence"/>
</dbReference>
<organism evidence="1 2">
    <name type="scientific">Pseudocalidococcus azoricus BACA0444</name>
    <dbReference type="NCBI Taxonomy" id="2918990"/>
    <lineage>
        <taxon>Bacteria</taxon>
        <taxon>Bacillati</taxon>
        <taxon>Cyanobacteriota</taxon>
        <taxon>Cyanophyceae</taxon>
        <taxon>Acaryochloridales</taxon>
        <taxon>Thermosynechococcaceae</taxon>
        <taxon>Pseudocalidococcus</taxon>
        <taxon>Pseudocalidococcus azoricus</taxon>
    </lineage>
</organism>
<accession>A0AAE4FS46</accession>
<comment type="caution">
    <text evidence="1">The sequence shown here is derived from an EMBL/GenBank/DDBJ whole genome shotgun (WGS) entry which is preliminary data.</text>
</comment>
<dbReference type="AlphaFoldDB" id="A0AAE4FS46"/>
<evidence type="ECO:0000313" key="2">
    <source>
        <dbReference type="Proteomes" id="UP001268256"/>
    </source>
</evidence>
<sequence length="143" mass="15632">MILKKRWLALIIPILWLGFTLESSGGVSPANSQLPSEPQSTTEPVQAWQFRAFGTEPFWGVNVTPTGIVYSTPAGTQAQFPAVQPLDAVGRPEDLVLFFNLGNSNSLTLIQNNCSDGMSDQAHAYQAIFVFENQVYQGCANPR</sequence>
<name>A0AAE4FS46_9CYAN</name>
<reference evidence="2" key="1">
    <citation type="submission" date="2023-07" db="EMBL/GenBank/DDBJ databases">
        <authorList>
            <person name="Luz R."/>
            <person name="Cordeiro R."/>
            <person name="Fonseca A."/>
            <person name="Goncalves V."/>
        </authorList>
    </citation>
    <scope>NUCLEOTIDE SEQUENCE [LARGE SCALE GENOMIC DNA]</scope>
    <source>
        <strain evidence="2">BACA0444</strain>
    </source>
</reference>
<proteinExistence type="predicted"/>
<evidence type="ECO:0000313" key="1">
    <source>
        <dbReference type="EMBL" id="MDS3860768.1"/>
    </source>
</evidence>
<dbReference type="EMBL" id="JAVMIP010000006">
    <property type="protein sequence ID" value="MDS3860768.1"/>
    <property type="molecule type" value="Genomic_DNA"/>
</dbReference>